<organism evidence="3 4">
    <name type="scientific">Parasphingorhabdus flavimaris</name>
    <dbReference type="NCBI Taxonomy" id="266812"/>
    <lineage>
        <taxon>Bacteria</taxon>
        <taxon>Pseudomonadati</taxon>
        <taxon>Pseudomonadota</taxon>
        <taxon>Alphaproteobacteria</taxon>
        <taxon>Sphingomonadales</taxon>
        <taxon>Sphingomonadaceae</taxon>
        <taxon>Parasphingorhabdus</taxon>
    </lineage>
</organism>
<dbReference type="InterPro" id="IPR035093">
    <property type="entry name" value="RelE/ParE_toxin_dom_sf"/>
</dbReference>
<evidence type="ECO:0000313" key="3">
    <source>
        <dbReference type="EMBL" id="NVD27456.1"/>
    </source>
</evidence>
<proteinExistence type="inferred from homology"/>
<dbReference type="PANTHER" id="PTHR33755">
    <property type="entry name" value="TOXIN PARE1-RELATED"/>
    <property type="match status" value="1"/>
</dbReference>
<evidence type="ECO:0000313" key="4">
    <source>
        <dbReference type="Proteomes" id="UP000652427"/>
    </source>
</evidence>
<dbReference type="RefSeq" id="WP_176278981.1">
    <property type="nucleotide sequence ID" value="NZ_JABWMH010000002.1"/>
</dbReference>
<accession>A0ABX2N1B4</accession>
<dbReference type="Pfam" id="PF05016">
    <property type="entry name" value="ParE_toxin"/>
    <property type="match status" value="1"/>
</dbReference>
<comment type="similarity">
    <text evidence="1">Belongs to the RelE toxin family.</text>
</comment>
<dbReference type="Gene3D" id="3.30.2310.20">
    <property type="entry name" value="RelE-like"/>
    <property type="match status" value="1"/>
</dbReference>
<dbReference type="Proteomes" id="UP000652427">
    <property type="component" value="Unassembled WGS sequence"/>
</dbReference>
<gene>
    <name evidence="3" type="ORF">HUO14_06005</name>
</gene>
<evidence type="ECO:0000256" key="1">
    <source>
        <dbReference type="ARBA" id="ARBA00006226"/>
    </source>
</evidence>
<sequence length="97" mass="10662">MIEFSSGAVRDLTDIFDWIAQDSPAVALGIVGRLRQNIEILADFPRLGKIGRIENTFELSVSGLPYVVVYRLGVGGESDNILIDAILHTSRNYPSVE</sequence>
<reference evidence="3 4" key="1">
    <citation type="submission" date="2020-06" db="EMBL/GenBank/DDBJ databases">
        <authorList>
            <person name="Kim S.-J."/>
            <person name="Park S.-J."/>
        </authorList>
    </citation>
    <scope>NUCLEOTIDE SEQUENCE [LARGE SCALE GENOMIC DNA]</scope>
    <source>
        <strain evidence="3 4">SW-151</strain>
    </source>
</reference>
<dbReference type="InterPro" id="IPR051803">
    <property type="entry name" value="TA_system_RelE-like_toxin"/>
</dbReference>
<name>A0ABX2N1B4_9SPHN</name>
<keyword evidence="4" id="KW-1185">Reference proteome</keyword>
<evidence type="ECO:0000256" key="2">
    <source>
        <dbReference type="ARBA" id="ARBA00022649"/>
    </source>
</evidence>
<protein>
    <submittedName>
        <fullName evidence="3">Type II toxin-antitoxin system RelE/ParE family toxin</fullName>
    </submittedName>
</protein>
<keyword evidence="2" id="KW-1277">Toxin-antitoxin system</keyword>
<comment type="caution">
    <text evidence="3">The sequence shown here is derived from an EMBL/GenBank/DDBJ whole genome shotgun (WGS) entry which is preliminary data.</text>
</comment>
<dbReference type="InterPro" id="IPR007712">
    <property type="entry name" value="RelE/ParE_toxin"/>
</dbReference>
<dbReference type="EMBL" id="JABWMH010000002">
    <property type="protein sequence ID" value="NVD27456.1"/>
    <property type="molecule type" value="Genomic_DNA"/>
</dbReference>